<accession>A5W9W9</accession>
<dbReference type="SUPFAM" id="SSF56112">
    <property type="entry name" value="Protein kinase-like (PK-like)"/>
    <property type="match status" value="1"/>
</dbReference>
<dbReference type="eggNOG" id="COG0515">
    <property type="taxonomic scope" value="Bacteria"/>
</dbReference>
<gene>
    <name evidence="1" type="ordered locus">Pput_4809</name>
</gene>
<organism evidence="1">
    <name type="scientific">Pseudomonas putida (strain ATCC 700007 / DSM 6899 / JCM 31910 / BCRC 17059 / LMG 24140 / F1)</name>
    <dbReference type="NCBI Taxonomy" id="351746"/>
    <lineage>
        <taxon>Bacteria</taxon>
        <taxon>Pseudomonadati</taxon>
        <taxon>Pseudomonadota</taxon>
        <taxon>Gammaproteobacteria</taxon>
        <taxon>Pseudomonadales</taxon>
        <taxon>Pseudomonadaceae</taxon>
        <taxon>Pseudomonas</taxon>
    </lineage>
</organism>
<evidence type="ECO:0000313" key="1">
    <source>
        <dbReference type="EMBL" id="ABQ80929.1"/>
    </source>
</evidence>
<dbReference type="InterPro" id="IPR011009">
    <property type="entry name" value="Kinase-like_dom_sf"/>
</dbReference>
<dbReference type="HOGENOM" id="CLU_112033_0_0_6"/>
<dbReference type="KEGG" id="ppf:Pput_4809"/>
<reference evidence="1" key="1">
    <citation type="submission" date="2007-05" db="EMBL/GenBank/DDBJ databases">
        <title>Complete sequence of Pseudomonas putida F1.</title>
        <authorList>
            <consortium name="US DOE Joint Genome Institute"/>
            <person name="Copeland A."/>
            <person name="Lucas S."/>
            <person name="Lapidus A."/>
            <person name="Barry K."/>
            <person name="Detter J.C."/>
            <person name="Glavina del Rio T."/>
            <person name="Hammon N."/>
            <person name="Israni S."/>
            <person name="Dalin E."/>
            <person name="Tice H."/>
            <person name="Pitluck S."/>
            <person name="Chain P."/>
            <person name="Malfatti S."/>
            <person name="Shin M."/>
            <person name="Vergez L."/>
            <person name="Schmutz J."/>
            <person name="Larimer F."/>
            <person name="Land M."/>
            <person name="Hauser L."/>
            <person name="Kyrpides N."/>
            <person name="Lykidis A."/>
            <person name="Parales R."/>
            <person name="Richardson P."/>
        </authorList>
    </citation>
    <scope>NUCLEOTIDE SEQUENCE [LARGE SCALE GENOMIC DNA]</scope>
    <source>
        <strain evidence="1">F1</strain>
    </source>
</reference>
<evidence type="ECO:0008006" key="2">
    <source>
        <dbReference type="Google" id="ProtNLM"/>
    </source>
</evidence>
<dbReference type="EMBL" id="CP000712">
    <property type="protein sequence ID" value="ABQ80929.1"/>
    <property type="molecule type" value="Genomic_DNA"/>
</dbReference>
<protein>
    <recommendedName>
        <fullName evidence="2">Toluene tolerance protein</fullName>
    </recommendedName>
</protein>
<sequence length="224" mass="25968">MVLQHYFRHYCRSFCSPDDKALFMQCSRLTQVDFDQLTLGAQVLEADSHGAKVYLLTDGNFLKVFRRKRLISSALLRPYSQRFVDNAARLAQLGIPTLEVISQHKLDLPGRTAVLYRPLPGRTLLQMSRDDGFSWDIYLPRLIELIRQLHRSGVYFRSLHLGNVVVTPDQRLGLIDVADMRFLRPPLSARMIRRNVQHMVRYIERENLGDRFPLAAFEAALLTR</sequence>
<name>A5W9W9_PSEP1</name>
<dbReference type="AlphaFoldDB" id="A5W9W9"/>
<proteinExistence type="predicted"/>